<dbReference type="Gene3D" id="1.10.1740.10">
    <property type="match status" value="1"/>
</dbReference>
<dbReference type="InterPro" id="IPR014284">
    <property type="entry name" value="RNA_pol_sigma-70_dom"/>
</dbReference>
<comment type="similarity">
    <text evidence="1">Belongs to the sigma-70 factor family. ECF subfamily.</text>
</comment>
<dbReference type="eggNOG" id="COG1595">
    <property type="taxonomic scope" value="Bacteria"/>
</dbReference>
<feature type="domain" description="RNA polymerase sigma-70 region 4" evidence="7">
    <location>
        <begin position="125"/>
        <end position="173"/>
    </location>
</feature>
<dbReference type="GO" id="GO:0016987">
    <property type="term" value="F:sigma factor activity"/>
    <property type="evidence" value="ECO:0007669"/>
    <property type="project" value="UniProtKB-KW"/>
</dbReference>
<dbReference type="InterPro" id="IPR036388">
    <property type="entry name" value="WH-like_DNA-bd_sf"/>
</dbReference>
<organism evidence="8 9">
    <name type="scientific">Streptomyces griseoflavus Tu4000</name>
    <dbReference type="NCBI Taxonomy" id="467200"/>
    <lineage>
        <taxon>Bacteria</taxon>
        <taxon>Bacillati</taxon>
        <taxon>Actinomycetota</taxon>
        <taxon>Actinomycetes</taxon>
        <taxon>Kitasatosporales</taxon>
        <taxon>Streptomycetaceae</taxon>
        <taxon>Streptomyces</taxon>
    </lineage>
</organism>
<dbReference type="InterPro" id="IPR007630">
    <property type="entry name" value="RNA_pol_sigma70_r4"/>
</dbReference>
<dbReference type="SUPFAM" id="SSF88659">
    <property type="entry name" value="Sigma3 and sigma4 domains of RNA polymerase sigma factors"/>
    <property type="match status" value="1"/>
</dbReference>
<keyword evidence="9" id="KW-1185">Reference proteome</keyword>
<evidence type="ECO:0000313" key="9">
    <source>
        <dbReference type="Proteomes" id="UP000002968"/>
    </source>
</evidence>
<gene>
    <name evidence="8" type="ORF">SSRG_02946</name>
</gene>
<evidence type="ECO:0000256" key="4">
    <source>
        <dbReference type="ARBA" id="ARBA00023125"/>
    </source>
</evidence>
<dbReference type="Gene3D" id="1.10.10.10">
    <property type="entry name" value="Winged helix-like DNA-binding domain superfamily/Winged helix DNA-binding domain"/>
    <property type="match status" value="1"/>
</dbReference>
<evidence type="ECO:0000256" key="3">
    <source>
        <dbReference type="ARBA" id="ARBA00023082"/>
    </source>
</evidence>
<dbReference type="InterPro" id="IPR007627">
    <property type="entry name" value="RNA_pol_sigma70_r2"/>
</dbReference>
<evidence type="ECO:0000256" key="2">
    <source>
        <dbReference type="ARBA" id="ARBA00023015"/>
    </source>
</evidence>
<name>D9XJP6_9ACTN</name>
<dbReference type="STRING" id="467200.SSRG_02946"/>
<dbReference type="PANTHER" id="PTHR43133:SF52">
    <property type="entry name" value="ECF RNA POLYMERASE SIGMA FACTOR SIGL"/>
    <property type="match status" value="1"/>
</dbReference>
<dbReference type="EMBL" id="GG657758">
    <property type="protein sequence ID" value="EFL40142.1"/>
    <property type="molecule type" value="Genomic_DNA"/>
</dbReference>
<evidence type="ECO:0000259" key="6">
    <source>
        <dbReference type="Pfam" id="PF04542"/>
    </source>
</evidence>
<dbReference type="GO" id="GO:0003677">
    <property type="term" value="F:DNA binding"/>
    <property type="evidence" value="ECO:0007669"/>
    <property type="project" value="UniProtKB-KW"/>
</dbReference>
<keyword evidence="4" id="KW-0238">DNA-binding</keyword>
<protein>
    <submittedName>
        <fullName evidence="8">RNA polymerase sigma-70 factor, ECF subfamily</fullName>
    </submittedName>
</protein>
<keyword evidence="5" id="KW-0804">Transcription</keyword>
<dbReference type="InterPro" id="IPR013324">
    <property type="entry name" value="RNA_pol_sigma_r3/r4-like"/>
</dbReference>
<evidence type="ECO:0000256" key="1">
    <source>
        <dbReference type="ARBA" id="ARBA00010641"/>
    </source>
</evidence>
<dbReference type="InterPro" id="IPR013325">
    <property type="entry name" value="RNA_pol_sigma_r2"/>
</dbReference>
<proteinExistence type="inferred from homology"/>
<dbReference type="InterPro" id="IPR039425">
    <property type="entry name" value="RNA_pol_sigma-70-like"/>
</dbReference>
<dbReference type="NCBIfam" id="TIGR02937">
    <property type="entry name" value="sigma70-ECF"/>
    <property type="match status" value="1"/>
</dbReference>
<dbReference type="CDD" id="cd06171">
    <property type="entry name" value="Sigma70_r4"/>
    <property type="match status" value="1"/>
</dbReference>
<dbReference type="Proteomes" id="UP000002968">
    <property type="component" value="Unassembled WGS sequence"/>
</dbReference>
<evidence type="ECO:0000313" key="8">
    <source>
        <dbReference type="EMBL" id="EFL40142.1"/>
    </source>
</evidence>
<dbReference type="HOGENOM" id="CLU_047691_9_4_11"/>
<sequence>MMNVTVIGSASAASAEERALRDLYLEHGPALYAYVLRMLGGDTHRTEDVIQETLLRCWNKRNLADREGMAVRPWMFRVARNIVIDAHRTKAARPPEIGGATWLTELGADADDIERMLSSIVLHDALRALTPAHREVLEATFFADRTTQQAAATLGVPQGTVKSRVYYALRSLRTALEDRGMHSEDRGDRPSR</sequence>
<dbReference type="PANTHER" id="PTHR43133">
    <property type="entry name" value="RNA POLYMERASE ECF-TYPE SIGMA FACTO"/>
    <property type="match status" value="1"/>
</dbReference>
<dbReference type="GO" id="GO:0006352">
    <property type="term" value="P:DNA-templated transcription initiation"/>
    <property type="evidence" value="ECO:0007669"/>
    <property type="project" value="InterPro"/>
</dbReference>
<dbReference type="Pfam" id="PF04545">
    <property type="entry name" value="Sigma70_r4"/>
    <property type="match status" value="1"/>
</dbReference>
<evidence type="ECO:0000256" key="5">
    <source>
        <dbReference type="ARBA" id="ARBA00023163"/>
    </source>
</evidence>
<dbReference type="AlphaFoldDB" id="D9XJP6"/>
<dbReference type="SUPFAM" id="SSF88946">
    <property type="entry name" value="Sigma2 domain of RNA polymerase sigma factors"/>
    <property type="match status" value="1"/>
</dbReference>
<feature type="domain" description="RNA polymerase sigma-70 region 2" evidence="6">
    <location>
        <begin position="23"/>
        <end position="91"/>
    </location>
</feature>
<accession>D9XJP6</accession>
<keyword evidence="3" id="KW-0731">Sigma factor</keyword>
<keyword evidence="2" id="KW-0805">Transcription regulation</keyword>
<dbReference type="Pfam" id="PF04542">
    <property type="entry name" value="Sigma70_r2"/>
    <property type="match status" value="1"/>
</dbReference>
<evidence type="ECO:0000259" key="7">
    <source>
        <dbReference type="Pfam" id="PF04545"/>
    </source>
</evidence>
<reference evidence="8" key="1">
    <citation type="submission" date="2009-02" db="EMBL/GenBank/DDBJ databases">
        <title>Annotation of Streptomyces griseoflavus strain Tu4000.</title>
        <authorList>
            <consortium name="The Broad Institute Genome Sequencing Platform"/>
            <consortium name="Broad Institute Microbial Sequencing Center"/>
            <person name="Fischbach M."/>
            <person name="Godfrey P."/>
            <person name="Ward D."/>
            <person name="Young S."/>
            <person name="Zeng Q."/>
            <person name="Koehrsen M."/>
            <person name="Alvarado L."/>
            <person name="Berlin A.M."/>
            <person name="Bochicchio J."/>
            <person name="Borenstein D."/>
            <person name="Chapman S.B."/>
            <person name="Chen Z."/>
            <person name="Engels R."/>
            <person name="Freedman E."/>
            <person name="Gellesch M."/>
            <person name="Goldberg J."/>
            <person name="Griggs A."/>
            <person name="Gujja S."/>
            <person name="Heilman E.R."/>
            <person name="Heiman D.I."/>
            <person name="Hepburn T.A."/>
            <person name="Howarth C."/>
            <person name="Jen D."/>
            <person name="Larson L."/>
            <person name="Lewis B."/>
            <person name="Mehta T."/>
            <person name="Park D."/>
            <person name="Pearson M."/>
            <person name="Richards J."/>
            <person name="Roberts A."/>
            <person name="Saif S."/>
            <person name="Shea T.D."/>
            <person name="Shenoy N."/>
            <person name="Sisk P."/>
            <person name="Stolte C."/>
            <person name="Sykes S.N."/>
            <person name="Thomson T."/>
            <person name="Walk T."/>
            <person name="White J."/>
            <person name="Yandava C."/>
            <person name="Straight P."/>
            <person name="Clardy J."/>
            <person name="Hung D."/>
            <person name="Kolter R."/>
            <person name="Mekalanos J."/>
            <person name="Walker S."/>
            <person name="Walsh C.T."/>
            <person name="Wieland-Brown L.C."/>
            <person name="Haas B."/>
            <person name="Nusbaum C."/>
            <person name="Birren B."/>
        </authorList>
    </citation>
    <scope>NUCLEOTIDE SEQUENCE [LARGE SCALE GENOMIC DNA]</scope>
    <source>
        <strain evidence="8">Tu4000</strain>
    </source>
</reference>